<dbReference type="Proteomes" id="UP000030655">
    <property type="component" value="Unassembled WGS sequence"/>
</dbReference>
<dbReference type="EMBL" id="KK365199">
    <property type="protein sequence ID" value="KCZ80160.1"/>
    <property type="molecule type" value="Genomic_DNA"/>
</dbReference>
<name>A0A059EZ25_9MICR</name>
<dbReference type="VEuPathDB" id="MicrosporidiaDB:H312_02433"/>
<dbReference type="HOGENOM" id="CLU_1749158_0_0_1"/>
<evidence type="ECO:0000313" key="1">
    <source>
        <dbReference type="EMBL" id="KCZ80160.1"/>
    </source>
</evidence>
<reference evidence="2" key="1">
    <citation type="submission" date="2013-02" db="EMBL/GenBank/DDBJ databases">
        <authorList>
            <consortium name="The Broad Institute Genome Sequencing Platform"/>
            <person name="Cuomo C."/>
            <person name="Becnel J."/>
            <person name="Sanscrainte N."/>
            <person name="Walker B."/>
            <person name="Young S.K."/>
            <person name="Zeng Q."/>
            <person name="Gargeya S."/>
            <person name="Fitzgerald M."/>
            <person name="Haas B."/>
            <person name="Abouelleil A."/>
            <person name="Alvarado L."/>
            <person name="Arachchi H.M."/>
            <person name="Berlin A.M."/>
            <person name="Chapman S.B."/>
            <person name="Dewar J."/>
            <person name="Goldberg J."/>
            <person name="Griggs A."/>
            <person name="Gujja S."/>
            <person name="Hansen M."/>
            <person name="Howarth C."/>
            <person name="Imamovic A."/>
            <person name="Larimer J."/>
            <person name="McCowan C."/>
            <person name="Murphy C."/>
            <person name="Neiman D."/>
            <person name="Pearson M."/>
            <person name="Priest M."/>
            <person name="Roberts A."/>
            <person name="Saif S."/>
            <person name="Shea T."/>
            <person name="Sisk P."/>
            <person name="Sykes S."/>
            <person name="Wortman J."/>
            <person name="Nusbaum C."/>
            <person name="Birren B."/>
        </authorList>
    </citation>
    <scope>NUCLEOTIDE SEQUENCE [LARGE SCALE GENOMIC DNA]</scope>
    <source>
        <strain evidence="2">PRA339</strain>
    </source>
</reference>
<accession>A0A059EZ25</accession>
<evidence type="ECO:0000313" key="2">
    <source>
        <dbReference type="Proteomes" id="UP000030655"/>
    </source>
</evidence>
<dbReference type="AlphaFoldDB" id="A0A059EZ25"/>
<organism evidence="1 2">
    <name type="scientific">Anncaliia algerae PRA339</name>
    <dbReference type="NCBI Taxonomy" id="1288291"/>
    <lineage>
        <taxon>Eukaryota</taxon>
        <taxon>Fungi</taxon>
        <taxon>Fungi incertae sedis</taxon>
        <taxon>Microsporidia</taxon>
        <taxon>Tubulinosematoidea</taxon>
        <taxon>Tubulinosematidae</taxon>
        <taxon>Anncaliia</taxon>
    </lineage>
</organism>
<sequence length="149" mass="17765">MNREKLKQLLLKHLITRPSQDEIVRELSQNNIPIILYNSVIIQTLKKVGKRISHPQPKFLSLKKINKEDLILERETFKENSESNDISLNLIKTNKKDHLLDEEEIKNRIYQLKNAYDIEDIEEGVVDDLIRGCREFMRKRIKKEDNEKK</sequence>
<proteinExistence type="predicted"/>
<protein>
    <submittedName>
        <fullName evidence="1">Uncharacterized protein</fullName>
    </submittedName>
</protein>
<gene>
    <name evidence="1" type="ORF">H312_02433</name>
</gene>
<dbReference type="OrthoDB" id="2189581at2759"/>
<reference evidence="1 2" key="2">
    <citation type="submission" date="2014-03" db="EMBL/GenBank/DDBJ databases">
        <title>The Genome Sequence of Anncaliia algerae insect isolate PRA339.</title>
        <authorList>
            <consortium name="The Broad Institute Genome Sequencing Platform"/>
            <consortium name="The Broad Institute Genome Sequencing Center for Infectious Disease"/>
            <person name="Cuomo C."/>
            <person name="Becnel J."/>
            <person name="Sanscrainte N."/>
            <person name="Walker B."/>
            <person name="Young S.K."/>
            <person name="Zeng Q."/>
            <person name="Gargeya S."/>
            <person name="Fitzgerald M."/>
            <person name="Haas B."/>
            <person name="Abouelleil A."/>
            <person name="Alvarado L."/>
            <person name="Arachchi H.M."/>
            <person name="Berlin A.M."/>
            <person name="Chapman S.B."/>
            <person name="Dewar J."/>
            <person name="Goldberg J."/>
            <person name="Griggs A."/>
            <person name="Gujja S."/>
            <person name="Hansen M."/>
            <person name="Howarth C."/>
            <person name="Imamovic A."/>
            <person name="Larimer J."/>
            <person name="McCowan C."/>
            <person name="Murphy C."/>
            <person name="Neiman D."/>
            <person name="Pearson M."/>
            <person name="Priest M."/>
            <person name="Roberts A."/>
            <person name="Saif S."/>
            <person name="Shea T."/>
            <person name="Sisk P."/>
            <person name="Sykes S."/>
            <person name="Wortman J."/>
            <person name="Nusbaum C."/>
            <person name="Birren B."/>
        </authorList>
    </citation>
    <scope>NUCLEOTIDE SEQUENCE [LARGE SCALE GENOMIC DNA]</scope>
    <source>
        <strain evidence="1 2">PRA339</strain>
    </source>
</reference>
<keyword evidence="2" id="KW-1185">Reference proteome</keyword>